<feature type="compositionally biased region" description="Pro residues" evidence="4">
    <location>
        <begin position="437"/>
        <end position="452"/>
    </location>
</feature>
<evidence type="ECO:0000256" key="3">
    <source>
        <dbReference type="ARBA" id="ARBA00022777"/>
    </source>
</evidence>
<evidence type="ECO:0000313" key="7">
    <source>
        <dbReference type="EMBL" id="TFB89537.1"/>
    </source>
</evidence>
<dbReference type="GO" id="GO:0005829">
    <property type="term" value="C:cytosol"/>
    <property type="evidence" value="ECO:0007669"/>
    <property type="project" value="TreeGrafter"/>
</dbReference>
<comment type="similarity">
    <text evidence="1">Belongs to the HipA Ser/Thr kinase family.</text>
</comment>
<feature type="region of interest" description="Disordered" evidence="4">
    <location>
        <begin position="1"/>
        <end position="24"/>
    </location>
</feature>
<proteinExistence type="inferred from homology"/>
<feature type="region of interest" description="Disordered" evidence="4">
    <location>
        <begin position="433"/>
        <end position="452"/>
    </location>
</feature>
<evidence type="ECO:0000259" key="5">
    <source>
        <dbReference type="Pfam" id="PF07804"/>
    </source>
</evidence>
<dbReference type="GO" id="GO:0004674">
    <property type="term" value="F:protein serine/threonine kinase activity"/>
    <property type="evidence" value="ECO:0007669"/>
    <property type="project" value="TreeGrafter"/>
</dbReference>
<dbReference type="InterPro" id="IPR012893">
    <property type="entry name" value="HipA-like_C"/>
</dbReference>
<dbReference type="PANTHER" id="PTHR37419:SF1">
    <property type="entry name" value="SERINE_THREONINE-PROTEIN KINASE TOXIN HIPA"/>
    <property type="match status" value="1"/>
</dbReference>
<organism evidence="7 8">
    <name type="scientific">Cryobacterium levicorallinum</name>
    <dbReference type="NCBI Taxonomy" id="995038"/>
    <lineage>
        <taxon>Bacteria</taxon>
        <taxon>Bacillati</taxon>
        <taxon>Actinomycetota</taxon>
        <taxon>Actinomycetes</taxon>
        <taxon>Micrococcales</taxon>
        <taxon>Microbacteriaceae</taxon>
        <taxon>Cryobacterium</taxon>
    </lineage>
</organism>
<dbReference type="EMBL" id="SOFE01000001">
    <property type="protein sequence ID" value="TFB89537.1"/>
    <property type="molecule type" value="Genomic_DNA"/>
</dbReference>
<evidence type="ECO:0000256" key="4">
    <source>
        <dbReference type="SAM" id="MobiDB-lite"/>
    </source>
</evidence>
<accession>A0A4R8VWF4</accession>
<dbReference type="Gene3D" id="1.10.1070.20">
    <property type="match status" value="1"/>
</dbReference>
<evidence type="ECO:0000256" key="1">
    <source>
        <dbReference type="ARBA" id="ARBA00010164"/>
    </source>
</evidence>
<dbReference type="Pfam" id="PF07804">
    <property type="entry name" value="HipA_C"/>
    <property type="match status" value="1"/>
</dbReference>
<evidence type="ECO:0000313" key="8">
    <source>
        <dbReference type="Proteomes" id="UP000297963"/>
    </source>
</evidence>
<protein>
    <submittedName>
        <fullName evidence="7">Type II toxin-antitoxin system HipA family toxin</fullName>
    </submittedName>
</protein>
<keyword evidence="3" id="KW-0418">Kinase</keyword>
<dbReference type="Proteomes" id="UP000297963">
    <property type="component" value="Unassembled WGS sequence"/>
</dbReference>
<evidence type="ECO:0000256" key="2">
    <source>
        <dbReference type="ARBA" id="ARBA00022679"/>
    </source>
</evidence>
<dbReference type="PANTHER" id="PTHR37419">
    <property type="entry name" value="SERINE/THREONINE-PROTEIN KINASE TOXIN HIPA"/>
    <property type="match status" value="1"/>
</dbReference>
<feature type="domain" description="HipA-like C-terminal" evidence="5">
    <location>
        <begin position="163"/>
        <end position="400"/>
    </location>
</feature>
<sequence length="452" mass="49220">MSGTSRSWPSSELPSRRSRRRRSMMSDPALRVELYGVHIGDLTHAPRGRALFDWSNDALARWPLRSTPLSASLPVGTSNVDTTESFFGALLPEGRWLDLLANALQVRSNDLIGIFGAVGADLIGALTIGAGRVTGQPRLLEESELVQLLSQAAGYILGGGGSALPGFQRKLALTRSDGRWIAGNGTKPSTHILKPVSEENRHLVEGENYVLGVARALGLLHFDSWVDTIGQTPVLVVERYDRRITNSSIERIHQEDLAQALALPWGGDDKFERSNRGASLAAIASVLDRDRSIFDRTEPDREKLLRYTVLNVAAGNTDAHAKNFSLLRFNDGRSQLAPFYDAAPLALGFEAPLELAMSISGERVITRVTLDHLVDEARVWGLESSRAREVIAQTLDAVIAATRELPAHQSISKHVPGYIRGQAQNLAAGRPARITTPMPPILMPRLGTPPPD</sequence>
<dbReference type="InterPro" id="IPR017508">
    <property type="entry name" value="HipA_N1"/>
</dbReference>
<feature type="compositionally biased region" description="Low complexity" evidence="4">
    <location>
        <begin position="1"/>
        <end position="13"/>
    </location>
</feature>
<dbReference type="InterPro" id="IPR052028">
    <property type="entry name" value="HipA_Ser/Thr_kinase"/>
</dbReference>
<reference evidence="7 8" key="1">
    <citation type="submission" date="2019-03" db="EMBL/GenBank/DDBJ databases">
        <title>Genomics of glacier-inhabiting Cryobacterium strains.</title>
        <authorList>
            <person name="Liu Q."/>
            <person name="Xin Y.-H."/>
        </authorList>
    </citation>
    <scope>NUCLEOTIDE SEQUENCE [LARGE SCALE GENOMIC DNA]</scope>
    <source>
        <strain evidence="7 8">Hh34</strain>
    </source>
</reference>
<dbReference type="AlphaFoldDB" id="A0A4R8VWF4"/>
<comment type="caution">
    <text evidence="7">The sequence shown here is derived from an EMBL/GenBank/DDBJ whole genome shotgun (WGS) entry which is preliminary data.</text>
</comment>
<keyword evidence="2" id="KW-0808">Transferase</keyword>
<dbReference type="Pfam" id="PF13657">
    <property type="entry name" value="Couple_hipA"/>
    <property type="match status" value="1"/>
</dbReference>
<gene>
    <name evidence="7" type="ORF">E3O11_00575</name>
</gene>
<feature type="domain" description="HipA N-terminal subdomain 1" evidence="6">
    <location>
        <begin position="30"/>
        <end position="128"/>
    </location>
</feature>
<name>A0A4R8VWF4_9MICO</name>
<evidence type="ECO:0000259" key="6">
    <source>
        <dbReference type="Pfam" id="PF13657"/>
    </source>
</evidence>
<dbReference type="NCBIfam" id="TIGR03071">
    <property type="entry name" value="couple_hipA"/>
    <property type="match status" value="1"/>
</dbReference>